<name>A0A2L2SZE4_9HYPO</name>
<reference evidence="2" key="1">
    <citation type="submission" date="2014-10" db="EMBL/GenBank/DDBJ databases">
        <authorList>
            <person name="King R."/>
        </authorList>
    </citation>
    <scope>NUCLEOTIDE SEQUENCE [LARGE SCALE GENOMIC DNA]</scope>
    <source>
        <strain evidence="2">A3/5</strain>
    </source>
</reference>
<sequence>MTIFQPNLTFQDGGHQDVGVQSESWMYHADACGRPPGEVQQSIICATCFITESTYLTGSAGGDWDLFSTCCPFSGGPTTLNKTIYYSASNCTSNYCITSDEELANDWDKCVKDVANKKINIFANQSVEDVYCGRCEFLDHEFLKSGLQISGASTKGMKTFVLVGLSEEWSRTKPKTVTGSLLP</sequence>
<proteinExistence type="predicted"/>
<dbReference type="Proteomes" id="UP000245910">
    <property type="component" value="Chromosome I"/>
</dbReference>
<dbReference type="AlphaFoldDB" id="A0A2L2SZE4"/>
<accession>A0A2L2SZE4</accession>
<evidence type="ECO:0000313" key="1">
    <source>
        <dbReference type="EMBL" id="CEI63504.1"/>
    </source>
</evidence>
<keyword evidence="2" id="KW-1185">Reference proteome</keyword>
<evidence type="ECO:0000313" key="2">
    <source>
        <dbReference type="Proteomes" id="UP000245910"/>
    </source>
</evidence>
<organism evidence="1 2">
    <name type="scientific">Fusarium venenatum</name>
    <dbReference type="NCBI Taxonomy" id="56646"/>
    <lineage>
        <taxon>Eukaryota</taxon>
        <taxon>Fungi</taxon>
        <taxon>Dikarya</taxon>
        <taxon>Ascomycota</taxon>
        <taxon>Pezizomycotina</taxon>
        <taxon>Sordariomycetes</taxon>
        <taxon>Hypocreomycetidae</taxon>
        <taxon>Hypocreales</taxon>
        <taxon>Nectriaceae</taxon>
        <taxon>Fusarium</taxon>
    </lineage>
</organism>
<dbReference type="EMBL" id="LN649229">
    <property type="protein sequence ID" value="CEI63504.1"/>
    <property type="molecule type" value="Genomic_DNA"/>
</dbReference>
<protein>
    <submittedName>
        <fullName evidence="1">Uncharacterized protein</fullName>
    </submittedName>
</protein>